<dbReference type="Proteomes" id="UP001153620">
    <property type="component" value="Chromosome 1"/>
</dbReference>
<proteinExistence type="predicted"/>
<dbReference type="OrthoDB" id="9994280at2759"/>
<protein>
    <submittedName>
        <fullName evidence="2">Uncharacterized protein</fullName>
    </submittedName>
</protein>
<evidence type="ECO:0000313" key="3">
    <source>
        <dbReference type="Proteomes" id="UP001153620"/>
    </source>
</evidence>
<dbReference type="AlphaFoldDB" id="A0A9N9WPH5"/>
<keyword evidence="3" id="KW-1185">Reference proteome</keyword>
<gene>
    <name evidence="2" type="ORF">CHIRRI_LOCUS2904</name>
</gene>
<feature type="compositionally biased region" description="Polar residues" evidence="1">
    <location>
        <begin position="169"/>
        <end position="199"/>
    </location>
</feature>
<feature type="region of interest" description="Disordered" evidence="1">
    <location>
        <begin position="28"/>
        <end position="79"/>
    </location>
</feature>
<feature type="region of interest" description="Disordered" evidence="1">
    <location>
        <begin position="142"/>
        <end position="205"/>
    </location>
</feature>
<dbReference type="EMBL" id="OU895877">
    <property type="protein sequence ID" value="CAG9799946.1"/>
    <property type="molecule type" value="Genomic_DNA"/>
</dbReference>
<reference evidence="2" key="1">
    <citation type="submission" date="2022-01" db="EMBL/GenBank/DDBJ databases">
        <authorList>
            <person name="King R."/>
        </authorList>
    </citation>
    <scope>NUCLEOTIDE SEQUENCE</scope>
</reference>
<evidence type="ECO:0000256" key="1">
    <source>
        <dbReference type="SAM" id="MobiDB-lite"/>
    </source>
</evidence>
<reference evidence="2" key="2">
    <citation type="submission" date="2022-10" db="EMBL/GenBank/DDBJ databases">
        <authorList>
            <consortium name="ENA_rothamsted_submissions"/>
            <consortium name="culmorum"/>
            <person name="King R."/>
        </authorList>
    </citation>
    <scope>NUCLEOTIDE SEQUENCE</scope>
</reference>
<feature type="compositionally biased region" description="Basic residues" evidence="1">
    <location>
        <begin position="54"/>
        <end position="76"/>
    </location>
</feature>
<accession>A0A9N9WPH5</accession>
<evidence type="ECO:0000313" key="2">
    <source>
        <dbReference type="EMBL" id="CAG9799946.1"/>
    </source>
</evidence>
<name>A0A9N9WPH5_9DIPT</name>
<organism evidence="2 3">
    <name type="scientific">Chironomus riparius</name>
    <dbReference type="NCBI Taxonomy" id="315576"/>
    <lineage>
        <taxon>Eukaryota</taxon>
        <taxon>Metazoa</taxon>
        <taxon>Ecdysozoa</taxon>
        <taxon>Arthropoda</taxon>
        <taxon>Hexapoda</taxon>
        <taxon>Insecta</taxon>
        <taxon>Pterygota</taxon>
        <taxon>Neoptera</taxon>
        <taxon>Endopterygota</taxon>
        <taxon>Diptera</taxon>
        <taxon>Nematocera</taxon>
        <taxon>Chironomoidea</taxon>
        <taxon>Chironomidae</taxon>
        <taxon>Chironominae</taxon>
        <taxon>Chironomus</taxon>
    </lineage>
</organism>
<sequence length="438" mass="49887">MNYYFFVNSFSSPKCIAQASSEFRRLSRSGSVPNLDDKVHITSPLLKSSGSPNTHRRMSRTHQNHHHPHHHNHNGKQHSSLVYRATRENSYLHPGLLRYHRHAISVDETSPLRQSNDWTHGSQASVTFDPTPEIIDIAPVHKKRIKHSDTSRRHILSRQKPIEKEEVHNSSPQQRRRSSTMSENSISQSRKQIASTTVEISRRASSASRTYSIDSRCYQHNANISSAHDLCRSPEKQQSPRKVSSILSIDKENFRSQLSICSEPMAAVKQLSCQSSIEPCLMEEESGVEVDKQEEIEMELNETKAIIEPKQRPDSLILNTATIEDSTVSDAKKYLYRSQSTRSFKKPKSKPSKILSSDLDQIYVISSNTCKRSDLNDFYDSIEVITERRSKNFMEFNNHSNSNNNCSSENKIDGSCENVQNGCASKEIIVEVESHHVE</sequence>